<dbReference type="AlphaFoldDB" id="A0A645IBS9"/>
<proteinExistence type="predicted"/>
<organism evidence="1">
    <name type="scientific">bioreactor metagenome</name>
    <dbReference type="NCBI Taxonomy" id="1076179"/>
    <lineage>
        <taxon>unclassified sequences</taxon>
        <taxon>metagenomes</taxon>
        <taxon>ecological metagenomes</taxon>
    </lineage>
</organism>
<comment type="caution">
    <text evidence="1">The sequence shown here is derived from an EMBL/GenBank/DDBJ whole genome shotgun (WGS) entry which is preliminary data.</text>
</comment>
<gene>
    <name evidence="1" type="ORF">SDC9_195899</name>
</gene>
<name>A0A645IBS9_9ZZZZ</name>
<sequence>MPRTLGAGVCEAGVQGLAVGVDVGQQGDFHGGLQPPSWRAKLSAILRRCLGKTWGSGQRQRHVDVAARGVGVGADLVCGLHQCLGGGAFHAG</sequence>
<protein>
    <submittedName>
        <fullName evidence="1">Uncharacterized protein</fullName>
    </submittedName>
</protein>
<reference evidence="1" key="1">
    <citation type="submission" date="2019-08" db="EMBL/GenBank/DDBJ databases">
        <authorList>
            <person name="Kucharzyk K."/>
            <person name="Murdoch R.W."/>
            <person name="Higgins S."/>
            <person name="Loffler F."/>
        </authorList>
    </citation>
    <scope>NUCLEOTIDE SEQUENCE</scope>
</reference>
<dbReference type="EMBL" id="VSSQ01110468">
    <property type="protein sequence ID" value="MPN48292.1"/>
    <property type="molecule type" value="Genomic_DNA"/>
</dbReference>
<evidence type="ECO:0000313" key="1">
    <source>
        <dbReference type="EMBL" id="MPN48292.1"/>
    </source>
</evidence>
<accession>A0A645IBS9</accession>